<dbReference type="InterPro" id="IPR039575">
    <property type="entry name" value="P3H"/>
</dbReference>
<dbReference type="OMA" id="VQFYCWK"/>
<dbReference type="PANTHER" id="PTHR14049:SF9">
    <property type="entry name" value="PROCOLLAGEN-PROLINE 3-DIOXYGENASE"/>
    <property type="match status" value="1"/>
</dbReference>
<keyword evidence="4" id="KW-1185">Reference proteome</keyword>
<dbReference type="AlphaFoldDB" id="A0A1J7HYM5"/>
<dbReference type="GO" id="GO:0032963">
    <property type="term" value="P:collagen metabolic process"/>
    <property type="evidence" value="ECO:0007669"/>
    <property type="project" value="InterPro"/>
</dbReference>
<accession>A0A1J7HYM5</accession>
<keyword evidence="1" id="KW-0408">Iron</keyword>
<evidence type="ECO:0000259" key="2">
    <source>
        <dbReference type="PROSITE" id="PS51471"/>
    </source>
</evidence>
<protein>
    <recommendedName>
        <fullName evidence="2">Fe2OG dioxygenase domain-containing protein</fullName>
    </recommendedName>
</protein>
<evidence type="ECO:0000256" key="1">
    <source>
        <dbReference type="RuleBase" id="RU003682"/>
    </source>
</evidence>
<reference evidence="3 4" key="1">
    <citation type="journal article" date="2017" name="Plant Biotechnol. J.">
        <title>A comprehensive draft genome sequence for lupin (Lupinus angustifolius), an emerging health food: insights into plant-microbe interactions and legume evolution.</title>
        <authorList>
            <person name="Hane J.K."/>
            <person name="Ming Y."/>
            <person name="Kamphuis L.G."/>
            <person name="Nelson M.N."/>
            <person name="Garg G."/>
            <person name="Atkins C.A."/>
            <person name="Bayer P.E."/>
            <person name="Bravo A."/>
            <person name="Bringans S."/>
            <person name="Cannon S."/>
            <person name="Edwards D."/>
            <person name="Foley R."/>
            <person name="Gao L.L."/>
            <person name="Harrison M.J."/>
            <person name="Huang W."/>
            <person name="Hurgobin B."/>
            <person name="Li S."/>
            <person name="Liu C.W."/>
            <person name="McGrath A."/>
            <person name="Morahan G."/>
            <person name="Murray J."/>
            <person name="Weller J."/>
            <person name="Jian J."/>
            <person name="Singh K.B."/>
        </authorList>
    </citation>
    <scope>NUCLEOTIDE SEQUENCE [LARGE SCALE GENOMIC DNA]</scope>
    <source>
        <strain evidence="4">cv. Tanjil</strain>
        <tissue evidence="3">Whole plant</tissue>
    </source>
</reference>
<organism evidence="3 4">
    <name type="scientific">Lupinus angustifolius</name>
    <name type="common">Narrow-leaved blue lupine</name>
    <dbReference type="NCBI Taxonomy" id="3871"/>
    <lineage>
        <taxon>Eukaryota</taxon>
        <taxon>Viridiplantae</taxon>
        <taxon>Streptophyta</taxon>
        <taxon>Embryophyta</taxon>
        <taxon>Tracheophyta</taxon>
        <taxon>Spermatophyta</taxon>
        <taxon>Magnoliopsida</taxon>
        <taxon>eudicotyledons</taxon>
        <taxon>Gunneridae</taxon>
        <taxon>Pentapetalae</taxon>
        <taxon>rosids</taxon>
        <taxon>fabids</taxon>
        <taxon>Fabales</taxon>
        <taxon>Fabaceae</taxon>
        <taxon>Papilionoideae</taxon>
        <taxon>50 kb inversion clade</taxon>
        <taxon>genistoids sensu lato</taxon>
        <taxon>core genistoids</taxon>
        <taxon>Genisteae</taxon>
        <taxon>Lupinus</taxon>
    </lineage>
</organism>
<comment type="similarity">
    <text evidence="1">Belongs to the iron/ascorbate-dependent oxidoreductase family.</text>
</comment>
<evidence type="ECO:0000313" key="3">
    <source>
        <dbReference type="EMBL" id="OIW18067.1"/>
    </source>
</evidence>
<keyword evidence="1" id="KW-0560">Oxidoreductase</keyword>
<dbReference type="Gramene" id="OIW18067">
    <property type="protein sequence ID" value="OIW18067"/>
    <property type="gene ID" value="TanjilG_19299"/>
</dbReference>
<dbReference type="PANTHER" id="PTHR14049">
    <property type="entry name" value="LEPRECAN 1"/>
    <property type="match status" value="1"/>
</dbReference>
<feature type="domain" description="Fe2OG dioxygenase" evidence="2">
    <location>
        <begin position="90"/>
        <end position="232"/>
    </location>
</feature>
<dbReference type="InterPro" id="IPR044862">
    <property type="entry name" value="Pro_4_hyd_alph_FE2OG_OXY"/>
</dbReference>
<dbReference type="STRING" id="3871.A0A1J7HYM5"/>
<sequence length="450" mass="51658">MSGEVFLFEEQHQQHPRVIIRNFLSLHECKELEFIHKSSSTVGYRPNVFSTTLSHLIATNSSHFIIPFIPIRDRLKDKVEEFFKCEFELFIEFTGLISWSRGASIGWHSDDNRPYLKQRHFASNSVMSGDVTSGVLSSILHFSYWIPVMLYTLAVADSLCIPFGYTMKAVCYLNNYGKDFNGGLFHFQDGEPTSIIPMAGDAVMYTSDHRNIHSVDEITDGERLTLTLWFSRDDSHNEDVKLVSLLSQNLLHKNMADSYLPLPASSNMYWFSQDQASNNQFGFNICWARLHVLGYAIYICQDSSCESDVSELLLKPVCLVRGNELLDQKFVNILHALQIVHFYCWKGSALQTNVSITDTKVVKLSDVQRKRINGLKSVLLNDDDLALRVFSSKPSEENERICFDWTGIVAAFTAWEDYVSKLTKQIRLQLPSWRMHESIYDVQLGEQYHP</sequence>
<dbReference type="GO" id="GO:0046872">
    <property type="term" value="F:metal ion binding"/>
    <property type="evidence" value="ECO:0007669"/>
    <property type="project" value="UniProtKB-KW"/>
</dbReference>
<dbReference type="Gene3D" id="2.60.120.620">
    <property type="entry name" value="q2cbj1_9rhob like domain"/>
    <property type="match status" value="1"/>
</dbReference>
<name>A0A1J7HYM5_LUPAN</name>
<proteinExistence type="inferred from homology"/>
<dbReference type="InterPro" id="IPR005123">
    <property type="entry name" value="Oxoglu/Fe-dep_dioxygenase_dom"/>
</dbReference>
<dbReference type="Pfam" id="PF13640">
    <property type="entry name" value="2OG-FeII_Oxy_3"/>
    <property type="match status" value="1"/>
</dbReference>
<keyword evidence="1" id="KW-0479">Metal-binding</keyword>
<dbReference type="PROSITE" id="PS51471">
    <property type="entry name" value="FE2OG_OXY"/>
    <property type="match status" value="1"/>
</dbReference>
<evidence type="ECO:0000313" key="4">
    <source>
        <dbReference type="Proteomes" id="UP000188354"/>
    </source>
</evidence>
<dbReference type="Proteomes" id="UP000188354">
    <property type="component" value="Chromosome LG01"/>
</dbReference>
<dbReference type="GO" id="GO:0016491">
    <property type="term" value="F:oxidoreductase activity"/>
    <property type="evidence" value="ECO:0007669"/>
    <property type="project" value="UniProtKB-KW"/>
</dbReference>
<gene>
    <name evidence="3" type="ORF">TanjilG_19299</name>
</gene>
<dbReference type="EMBL" id="CM007361">
    <property type="protein sequence ID" value="OIW18067.1"/>
    <property type="molecule type" value="Genomic_DNA"/>
</dbReference>